<accession>A0AAJ7DUJ4</accession>
<dbReference type="AlphaFoldDB" id="A0AAJ7DUJ4"/>
<evidence type="ECO:0000259" key="5">
    <source>
        <dbReference type="Pfam" id="PF20989"/>
    </source>
</evidence>
<feature type="transmembrane region" description="Helical" evidence="2">
    <location>
        <begin position="296"/>
        <end position="320"/>
    </location>
</feature>
<dbReference type="GO" id="GO:0016012">
    <property type="term" value="C:sarcoglycan complex"/>
    <property type="evidence" value="ECO:0007669"/>
    <property type="project" value="InterPro"/>
</dbReference>
<dbReference type="CTD" id="34135"/>
<evidence type="ECO:0000313" key="7">
    <source>
        <dbReference type="RefSeq" id="XP_011496906.1"/>
    </source>
</evidence>
<keyword evidence="6" id="KW-1185">Reference proteome</keyword>
<dbReference type="GO" id="GO:0005509">
    <property type="term" value="F:calcium ion binding"/>
    <property type="evidence" value="ECO:0007669"/>
    <property type="project" value="InterPro"/>
</dbReference>
<organism evidence="6 7">
    <name type="scientific">Ceratosolen solmsi marchali</name>
    <dbReference type="NCBI Taxonomy" id="326594"/>
    <lineage>
        <taxon>Eukaryota</taxon>
        <taxon>Metazoa</taxon>
        <taxon>Ecdysozoa</taxon>
        <taxon>Arthropoda</taxon>
        <taxon>Hexapoda</taxon>
        <taxon>Insecta</taxon>
        <taxon>Pterygota</taxon>
        <taxon>Neoptera</taxon>
        <taxon>Endopterygota</taxon>
        <taxon>Hymenoptera</taxon>
        <taxon>Apocrita</taxon>
        <taxon>Proctotrupomorpha</taxon>
        <taxon>Chalcidoidea</taxon>
        <taxon>Agaonidae</taxon>
        <taxon>Agaoninae</taxon>
        <taxon>Ceratosolen</taxon>
    </lineage>
</organism>
<sequence>MYIIANLSLLSFIALTAATDINIYSLQVFAIPIVPQYFNWTSDNGRNEYRYEANLLDSPDLPSWIHYTYSKRTYRGYLYGVAPKDQKNFKLQITALNNKTYETREKILEVTVSDNDSISKFQIQLKVNNWNVEDMFDHNRTDTLFEVLRKNVWKNATDLQLTFLAPAIELGARYPLKPGGDVGTVLRLGSSIPFSIDLQNLEKELEPTMKKFTTCDFKKVSFDRFFFGFEFDWCYFRLIEVSYGLEEESGRRDMNASIIGLPPASSTLSSEFEHSEWRWTRPYKSRMPIRSYRREIFTSVFVPALLLMLLVGLLSATLCLHHDQLITGNNKRSSALLKENNGTNGVQMIQYATTSTNRGTFRSLSGPQSCCSPTLSDSQSINRSPRTTKDNINIYVRPNPPPYITPNNFGGTGIRADF</sequence>
<keyword evidence="2" id="KW-1133">Transmembrane helix</keyword>
<dbReference type="RefSeq" id="XP_011496906.1">
    <property type="nucleotide sequence ID" value="XM_011498604.1"/>
</dbReference>
<protein>
    <submittedName>
        <fullName evidence="7">Alpha-sarcoglycan</fullName>
    </submittedName>
</protein>
<keyword evidence="2" id="KW-0812">Transmembrane</keyword>
<evidence type="ECO:0000259" key="4">
    <source>
        <dbReference type="Pfam" id="PF05510"/>
    </source>
</evidence>
<dbReference type="PANTHER" id="PTHR10132">
    <property type="entry name" value="ALPHA-/EPSILON-SARCOGLYCAN FAMILY MEMBER"/>
    <property type="match status" value="1"/>
</dbReference>
<evidence type="ECO:0000313" key="6">
    <source>
        <dbReference type="Proteomes" id="UP000695007"/>
    </source>
</evidence>
<gene>
    <name evidence="7" type="primary">LOC105361429</name>
</gene>
<feature type="signal peptide" evidence="3">
    <location>
        <begin position="1"/>
        <end position="18"/>
    </location>
</feature>
<reference evidence="7" key="1">
    <citation type="submission" date="2025-08" db="UniProtKB">
        <authorList>
            <consortium name="RefSeq"/>
        </authorList>
    </citation>
    <scope>IDENTIFICATION</scope>
</reference>
<dbReference type="InterPro" id="IPR048347">
    <property type="entry name" value="Sarcoglycan_C"/>
</dbReference>
<name>A0AAJ7DUJ4_9HYME</name>
<keyword evidence="3" id="KW-0732">Signal</keyword>
<evidence type="ECO:0000256" key="2">
    <source>
        <dbReference type="SAM" id="Phobius"/>
    </source>
</evidence>
<feature type="region of interest" description="Disordered" evidence="1">
    <location>
        <begin position="367"/>
        <end position="390"/>
    </location>
</feature>
<dbReference type="KEGG" id="csol:105361429"/>
<dbReference type="InterPro" id="IPR015919">
    <property type="entry name" value="Cadherin-like_sf"/>
</dbReference>
<feature type="domain" description="Sarcoglycan alpha/epsilon second" evidence="5">
    <location>
        <begin position="119"/>
        <end position="239"/>
    </location>
</feature>
<dbReference type="SUPFAM" id="SSF49313">
    <property type="entry name" value="Cadherin-like"/>
    <property type="match status" value="1"/>
</dbReference>
<dbReference type="InterPro" id="IPR008908">
    <property type="entry name" value="Sarcoglycan_alpha/epsilon"/>
</dbReference>
<feature type="domain" description="Sarcoglycan alpha/epsilon N-terminal" evidence="4">
    <location>
        <begin position="27"/>
        <end position="111"/>
    </location>
</feature>
<proteinExistence type="predicted"/>
<dbReference type="InterPro" id="IPR048346">
    <property type="entry name" value="Sarcoglycan_N"/>
</dbReference>
<dbReference type="Pfam" id="PF05510">
    <property type="entry name" value="Sarcoglycan_2"/>
    <property type="match status" value="1"/>
</dbReference>
<keyword evidence="2" id="KW-0472">Membrane</keyword>
<evidence type="ECO:0000256" key="1">
    <source>
        <dbReference type="SAM" id="MobiDB-lite"/>
    </source>
</evidence>
<feature type="chain" id="PRO_5042463360" evidence="3">
    <location>
        <begin position="19"/>
        <end position="418"/>
    </location>
</feature>
<dbReference type="PANTHER" id="PTHR10132:SF14">
    <property type="entry name" value="SARCOGLYCAN ALPHA, ISOFORM C"/>
    <property type="match status" value="1"/>
</dbReference>
<dbReference type="Pfam" id="PF20989">
    <property type="entry name" value="Sarcoglycan_2_C"/>
    <property type="match status" value="1"/>
</dbReference>
<dbReference type="Proteomes" id="UP000695007">
    <property type="component" value="Unplaced"/>
</dbReference>
<dbReference type="GeneID" id="105361429"/>
<feature type="compositionally biased region" description="Polar residues" evidence="1">
    <location>
        <begin position="367"/>
        <end position="385"/>
    </location>
</feature>
<evidence type="ECO:0000256" key="3">
    <source>
        <dbReference type="SAM" id="SignalP"/>
    </source>
</evidence>